<feature type="non-terminal residue" evidence="11">
    <location>
        <position position="1"/>
    </location>
</feature>
<dbReference type="STRING" id="1661398.A0A482W061"/>
<feature type="transmembrane region" description="Helical" evidence="10">
    <location>
        <begin position="39"/>
        <end position="56"/>
    </location>
</feature>
<dbReference type="EMBL" id="QDEB01042481">
    <property type="protein sequence ID" value="RZC38531.1"/>
    <property type="molecule type" value="Genomic_DNA"/>
</dbReference>
<dbReference type="Pfam" id="PF02949">
    <property type="entry name" value="7tm_6"/>
    <property type="match status" value="2"/>
</dbReference>
<evidence type="ECO:0000256" key="7">
    <source>
        <dbReference type="ARBA" id="ARBA00023136"/>
    </source>
</evidence>
<dbReference type="Proteomes" id="UP000292052">
    <property type="component" value="Unassembled WGS sequence"/>
</dbReference>
<feature type="transmembrane region" description="Helical" evidence="10">
    <location>
        <begin position="100"/>
        <end position="117"/>
    </location>
</feature>
<name>A0A482W061_ASBVE</name>
<dbReference type="AlphaFoldDB" id="A0A482W061"/>
<keyword evidence="12" id="KW-1185">Reference proteome</keyword>
<keyword evidence="5" id="KW-0552">Olfaction</keyword>
<dbReference type="GO" id="GO:0007165">
    <property type="term" value="P:signal transduction"/>
    <property type="evidence" value="ECO:0007669"/>
    <property type="project" value="UniProtKB-KW"/>
</dbReference>
<dbReference type="PANTHER" id="PTHR21137:SF35">
    <property type="entry name" value="ODORANT RECEPTOR 19A-RELATED"/>
    <property type="match status" value="1"/>
</dbReference>
<feature type="transmembrane region" description="Helical" evidence="10">
    <location>
        <begin position="164"/>
        <end position="183"/>
    </location>
</feature>
<evidence type="ECO:0000256" key="9">
    <source>
        <dbReference type="ARBA" id="ARBA00023224"/>
    </source>
</evidence>
<keyword evidence="7 10" id="KW-0472">Membrane</keyword>
<keyword evidence="3" id="KW-0716">Sensory transduction</keyword>
<keyword evidence="4 10" id="KW-0812">Transmembrane</keyword>
<gene>
    <name evidence="11" type="ORF">BDFB_013588</name>
</gene>
<evidence type="ECO:0000256" key="3">
    <source>
        <dbReference type="ARBA" id="ARBA00022606"/>
    </source>
</evidence>
<feature type="transmembrane region" description="Helical" evidence="10">
    <location>
        <begin position="137"/>
        <end position="157"/>
    </location>
</feature>
<evidence type="ECO:0000256" key="8">
    <source>
        <dbReference type="ARBA" id="ARBA00023170"/>
    </source>
</evidence>
<proteinExistence type="predicted"/>
<dbReference type="GO" id="GO:0004984">
    <property type="term" value="F:olfactory receptor activity"/>
    <property type="evidence" value="ECO:0007669"/>
    <property type="project" value="InterPro"/>
</dbReference>
<evidence type="ECO:0000313" key="11">
    <source>
        <dbReference type="EMBL" id="RZC38531.1"/>
    </source>
</evidence>
<protein>
    <submittedName>
        <fullName evidence="11">7tm 6 domain containing protein</fullName>
    </submittedName>
</protein>
<dbReference type="PANTHER" id="PTHR21137">
    <property type="entry name" value="ODORANT RECEPTOR"/>
    <property type="match status" value="1"/>
</dbReference>
<comment type="subcellular location">
    <subcellularLocation>
        <location evidence="1">Cell membrane</location>
        <topology evidence="1">Multi-pass membrane protein</topology>
    </subcellularLocation>
</comment>
<keyword evidence="8" id="KW-0675">Receptor</keyword>
<dbReference type="GO" id="GO:0005886">
    <property type="term" value="C:plasma membrane"/>
    <property type="evidence" value="ECO:0007669"/>
    <property type="project" value="UniProtKB-SubCell"/>
</dbReference>
<evidence type="ECO:0000256" key="4">
    <source>
        <dbReference type="ARBA" id="ARBA00022692"/>
    </source>
</evidence>
<organism evidence="11 12">
    <name type="scientific">Asbolus verrucosus</name>
    <name type="common">Desert ironclad beetle</name>
    <dbReference type="NCBI Taxonomy" id="1661398"/>
    <lineage>
        <taxon>Eukaryota</taxon>
        <taxon>Metazoa</taxon>
        <taxon>Ecdysozoa</taxon>
        <taxon>Arthropoda</taxon>
        <taxon>Hexapoda</taxon>
        <taxon>Insecta</taxon>
        <taxon>Pterygota</taxon>
        <taxon>Neoptera</taxon>
        <taxon>Endopterygota</taxon>
        <taxon>Coleoptera</taxon>
        <taxon>Polyphaga</taxon>
        <taxon>Cucujiformia</taxon>
        <taxon>Tenebrionidae</taxon>
        <taxon>Pimeliinae</taxon>
        <taxon>Asbolus</taxon>
    </lineage>
</organism>
<evidence type="ECO:0000256" key="1">
    <source>
        <dbReference type="ARBA" id="ARBA00004651"/>
    </source>
</evidence>
<keyword evidence="9" id="KW-0807">Transducer</keyword>
<keyword evidence="6 10" id="KW-1133">Transmembrane helix</keyword>
<evidence type="ECO:0000256" key="2">
    <source>
        <dbReference type="ARBA" id="ARBA00022475"/>
    </source>
</evidence>
<dbReference type="GO" id="GO:0005549">
    <property type="term" value="F:odorant binding"/>
    <property type="evidence" value="ECO:0007669"/>
    <property type="project" value="InterPro"/>
</dbReference>
<dbReference type="InterPro" id="IPR004117">
    <property type="entry name" value="7tm6_olfct_rcpt"/>
</dbReference>
<reference evidence="11 12" key="1">
    <citation type="submission" date="2017-03" db="EMBL/GenBank/DDBJ databases">
        <title>Genome of the blue death feigning beetle - Asbolus verrucosus.</title>
        <authorList>
            <person name="Rider S.D."/>
        </authorList>
    </citation>
    <scope>NUCLEOTIDE SEQUENCE [LARGE SCALE GENOMIC DNA]</scope>
    <source>
        <strain evidence="11">Butters</strain>
        <tissue evidence="11">Head and leg muscle</tissue>
    </source>
</reference>
<evidence type="ECO:0000313" key="12">
    <source>
        <dbReference type="Proteomes" id="UP000292052"/>
    </source>
</evidence>
<sequence>NNLLNIEDTLASSIFYGHPYNQLKLLKTKIASCQLIGKLFRMTCILCILFYLLIPYLGETLKLPLPGWLPYNTTKYFHVTVTFQIVSISVSAYNNSSIDILTWTLITVAAAEFNILKENLKNNNYRKSDYENKDSNFFASIVVICFTGFQMIVVPILSIQFVCLMLYFVSMMCQVAMYCWYGHDVMT</sequence>
<evidence type="ECO:0000256" key="5">
    <source>
        <dbReference type="ARBA" id="ARBA00022725"/>
    </source>
</evidence>
<evidence type="ECO:0000256" key="6">
    <source>
        <dbReference type="ARBA" id="ARBA00022989"/>
    </source>
</evidence>
<evidence type="ECO:0000256" key="10">
    <source>
        <dbReference type="SAM" id="Phobius"/>
    </source>
</evidence>
<accession>A0A482W061</accession>
<comment type="caution">
    <text evidence="11">The sequence shown here is derived from an EMBL/GenBank/DDBJ whole genome shotgun (WGS) entry which is preliminary data.</text>
</comment>
<feature type="non-terminal residue" evidence="11">
    <location>
        <position position="187"/>
    </location>
</feature>
<dbReference type="OrthoDB" id="6604226at2759"/>
<keyword evidence="2" id="KW-1003">Cell membrane</keyword>